<protein>
    <submittedName>
        <fullName evidence="2">Uncharacterized protein</fullName>
    </submittedName>
</protein>
<evidence type="ECO:0000313" key="2">
    <source>
        <dbReference type="EMBL" id="EPR39168.1"/>
    </source>
</evidence>
<name>S7V3D2_DESML</name>
<evidence type="ECO:0000256" key="1">
    <source>
        <dbReference type="SAM" id="Phobius"/>
    </source>
</evidence>
<feature type="transmembrane region" description="Helical" evidence="1">
    <location>
        <begin position="36"/>
        <end position="55"/>
    </location>
</feature>
<reference evidence="2 3" key="1">
    <citation type="journal article" date="2013" name="Genome Announc.">
        <title>Draft genome sequences for three mercury-methylating, sulfate-reducing bacteria.</title>
        <authorList>
            <person name="Brown S.D."/>
            <person name="Hurt R.A.Jr."/>
            <person name="Gilmour C.C."/>
            <person name="Elias D.A."/>
        </authorList>
    </citation>
    <scope>NUCLEOTIDE SEQUENCE [LARGE SCALE GENOMIC DNA]</scope>
    <source>
        <strain evidence="2 3">DSM 2059</strain>
    </source>
</reference>
<organism evidence="2 3">
    <name type="scientific">Desulfococcus multivorans DSM 2059</name>
    <dbReference type="NCBI Taxonomy" id="1121405"/>
    <lineage>
        <taxon>Bacteria</taxon>
        <taxon>Pseudomonadati</taxon>
        <taxon>Thermodesulfobacteriota</taxon>
        <taxon>Desulfobacteria</taxon>
        <taxon>Desulfobacterales</taxon>
        <taxon>Desulfococcaceae</taxon>
        <taxon>Desulfococcus</taxon>
    </lineage>
</organism>
<dbReference type="AlphaFoldDB" id="S7V3D2"/>
<keyword evidence="1" id="KW-1133">Transmembrane helix</keyword>
<dbReference type="EMBL" id="ATHJ01000092">
    <property type="protein sequence ID" value="EPR39168.1"/>
    <property type="molecule type" value="Genomic_DNA"/>
</dbReference>
<keyword evidence="1" id="KW-0472">Membrane</keyword>
<comment type="caution">
    <text evidence="2">The sequence shown here is derived from an EMBL/GenBank/DDBJ whole genome shotgun (WGS) entry which is preliminary data.</text>
</comment>
<evidence type="ECO:0000313" key="3">
    <source>
        <dbReference type="Proteomes" id="UP000014977"/>
    </source>
</evidence>
<keyword evidence="3" id="KW-1185">Reference proteome</keyword>
<proteinExistence type="predicted"/>
<dbReference type="RefSeq" id="WP_020877581.1">
    <property type="nucleotide sequence ID" value="NZ_ATHJ01000092.1"/>
</dbReference>
<sequence>MTKPKSNGPLKFTPNEILFFKRLNDRTSITAEYRRIFNITVLICVTLGIVFLSTVI</sequence>
<accession>S7V3D2</accession>
<gene>
    <name evidence="2" type="ORF">dsmv_2824</name>
</gene>
<dbReference type="Proteomes" id="UP000014977">
    <property type="component" value="Unassembled WGS sequence"/>
</dbReference>
<keyword evidence="1" id="KW-0812">Transmembrane</keyword>